<keyword evidence="6" id="KW-1185">Reference proteome</keyword>
<feature type="domain" description="WDR59/RTC1-like RING zinc finger" evidence="4">
    <location>
        <begin position="770"/>
        <end position="821"/>
    </location>
</feature>
<dbReference type="SUPFAM" id="SSF50978">
    <property type="entry name" value="WD40 repeat-like"/>
    <property type="match status" value="1"/>
</dbReference>
<dbReference type="EMBL" id="CAMPGE010026869">
    <property type="protein sequence ID" value="CAI2384530.1"/>
    <property type="molecule type" value="Genomic_DNA"/>
</dbReference>
<dbReference type="InterPro" id="IPR001680">
    <property type="entry name" value="WD40_rpt"/>
</dbReference>
<dbReference type="InterPro" id="IPR015943">
    <property type="entry name" value="WD40/YVTN_repeat-like_dom_sf"/>
</dbReference>
<dbReference type="GO" id="GO:0016239">
    <property type="term" value="P:positive regulation of macroautophagy"/>
    <property type="evidence" value="ECO:0007669"/>
    <property type="project" value="TreeGrafter"/>
</dbReference>
<sequence>MNKLIVTTQKQGIILYSISSDFQMKKELSILDRRHLRAEQSIIDARWSKPLLVGAKHKEFILFCSSAKNIKLIDSETYKIVKEYSKLKNKATTLLWNPLVENNEFFLSGHENGTINYWHKDQTDSLYTISFKQQNSQVKHLSYNLKGAKMFACGHEDGKVFVWNTQSPNDPKYQFQLGRQTVEGVEWHPAYGKTLMSGGKNIRITHMQDNKLQDEAINTFRGKLNALRWRPGTDKEISYASENLLIVLNKTRPYLNHYMIQIQSGPIVSFEWHKNNNNIIIAGKKDIVIASLKDAFVPLTVMNVAVFDIDVMENIVFLKQHNFSRDPKKLMKMSKPDNLITYQSLKNALKYRLDSFIDRRADGMQLGSRRFYGEEPKKKRKERKITIDQRRIFQRIQAFNSDELDYKEKDDTNITTIKKEDTIDPDEVFVKVDKYTKLAHLFKFQGDSICNLCKHNSTVAKEQGYEELSQSWDSLQILYHDLNGGKYSHFNEEKEKSQKPYRFNTFHKLRTLDSGLRLNGEPQGNQEAVNKKHQTHNTKNKRKKSGAQLKINFVKPKENYKIYSNFDIEAGNSENPGGIFMPASSIRKPQKVKKETVRQSGQVFKPKVISLSSAKMRPSKKVQKEEKTVRLTHIEYDTKREKLHCSNEVDCSESLNIWANDMMKQSILDIIFYYAENGDLQSSSIMLLIFKSKIAIPNSRVSSVVRGYLNVLQRLKAWCIAAEVVKFCQIADIQNEYGKSSMIKTKCQHCRNKESGTEVKCYLDKCGKFNSHCSICDIPVRGRMWWCQLCGHGGHSYHMKEWFQMNTTCPTGCGHNCLDDSSYLSLFLN</sequence>
<proteinExistence type="predicted"/>
<keyword evidence="2" id="KW-0677">Repeat</keyword>
<dbReference type="GO" id="GO:0005829">
    <property type="term" value="C:cytosol"/>
    <property type="evidence" value="ECO:0007669"/>
    <property type="project" value="TreeGrafter"/>
</dbReference>
<dbReference type="GO" id="GO:0005774">
    <property type="term" value="C:vacuolar membrane"/>
    <property type="evidence" value="ECO:0007669"/>
    <property type="project" value="TreeGrafter"/>
</dbReference>
<organism evidence="5 6">
    <name type="scientific">Euplotes crassus</name>
    <dbReference type="NCBI Taxonomy" id="5936"/>
    <lineage>
        <taxon>Eukaryota</taxon>
        <taxon>Sar</taxon>
        <taxon>Alveolata</taxon>
        <taxon>Ciliophora</taxon>
        <taxon>Intramacronucleata</taxon>
        <taxon>Spirotrichea</taxon>
        <taxon>Hypotrichia</taxon>
        <taxon>Euplotida</taxon>
        <taxon>Euplotidae</taxon>
        <taxon>Moneuplotes</taxon>
    </lineage>
</organism>
<dbReference type="InterPro" id="IPR036322">
    <property type="entry name" value="WD40_repeat_dom_sf"/>
</dbReference>
<dbReference type="Proteomes" id="UP001295684">
    <property type="component" value="Unassembled WGS sequence"/>
</dbReference>
<gene>
    <name evidence="5" type="ORF">ECRASSUSDP1_LOCUS26063</name>
</gene>
<evidence type="ECO:0000256" key="1">
    <source>
        <dbReference type="ARBA" id="ARBA00022574"/>
    </source>
</evidence>
<evidence type="ECO:0000259" key="4">
    <source>
        <dbReference type="Pfam" id="PF17120"/>
    </source>
</evidence>
<name>A0AAD2D9H6_EUPCR</name>
<dbReference type="InterPro" id="IPR049566">
    <property type="entry name" value="WDR59_RTC1-like_RING_Znf"/>
</dbReference>
<dbReference type="PANTHER" id="PTHR46200">
    <property type="entry name" value="GATOR COMPLEX PROTEIN WDR24"/>
    <property type="match status" value="1"/>
</dbReference>
<dbReference type="GO" id="GO:1904263">
    <property type="term" value="P:positive regulation of TORC1 signaling"/>
    <property type="evidence" value="ECO:0007669"/>
    <property type="project" value="TreeGrafter"/>
</dbReference>
<evidence type="ECO:0000256" key="2">
    <source>
        <dbReference type="ARBA" id="ARBA00022737"/>
    </source>
</evidence>
<dbReference type="Pfam" id="PF17120">
    <property type="entry name" value="zf-RING_16"/>
    <property type="match status" value="1"/>
</dbReference>
<dbReference type="InterPro" id="IPR037590">
    <property type="entry name" value="WDR24"/>
</dbReference>
<reference evidence="5" key="1">
    <citation type="submission" date="2023-07" db="EMBL/GenBank/DDBJ databases">
        <authorList>
            <consortium name="AG Swart"/>
            <person name="Singh M."/>
            <person name="Singh A."/>
            <person name="Seah K."/>
            <person name="Emmerich C."/>
        </authorList>
    </citation>
    <scope>NUCLEOTIDE SEQUENCE</scope>
    <source>
        <strain evidence="5">DP1</strain>
    </source>
</reference>
<dbReference type="Gene3D" id="2.130.10.10">
    <property type="entry name" value="YVTN repeat-like/Quinoprotein amine dehydrogenase"/>
    <property type="match status" value="1"/>
</dbReference>
<dbReference type="PANTHER" id="PTHR46200:SF1">
    <property type="entry name" value="GATOR COMPLEX PROTEIN WDR24"/>
    <property type="match status" value="1"/>
</dbReference>
<comment type="caution">
    <text evidence="5">The sequence shown here is derived from an EMBL/GenBank/DDBJ whole genome shotgun (WGS) entry which is preliminary data.</text>
</comment>
<dbReference type="SMART" id="SM00320">
    <property type="entry name" value="WD40"/>
    <property type="match status" value="3"/>
</dbReference>
<dbReference type="AlphaFoldDB" id="A0AAD2D9H6"/>
<protein>
    <recommendedName>
        <fullName evidence="4">WDR59/RTC1-like RING zinc finger domain-containing protein</fullName>
    </recommendedName>
</protein>
<evidence type="ECO:0000313" key="6">
    <source>
        <dbReference type="Proteomes" id="UP001295684"/>
    </source>
</evidence>
<accession>A0AAD2D9H6</accession>
<dbReference type="GO" id="GO:0061700">
    <property type="term" value="C:GATOR2 complex"/>
    <property type="evidence" value="ECO:0007669"/>
    <property type="project" value="TreeGrafter"/>
</dbReference>
<evidence type="ECO:0000313" key="5">
    <source>
        <dbReference type="EMBL" id="CAI2384530.1"/>
    </source>
</evidence>
<evidence type="ECO:0000256" key="3">
    <source>
        <dbReference type="SAM" id="MobiDB-lite"/>
    </source>
</evidence>
<keyword evidence="1" id="KW-0853">WD repeat</keyword>
<feature type="compositionally biased region" description="Basic residues" evidence="3">
    <location>
        <begin position="531"/>
        <end position="544"/>
    </location>
</feature>
<feature type="region of interest" description="Disordered" evidence="3">
    <location>
        <begin position="516"/>
        <end position="544"/>
    </location>
</feature>
<dbReference type="CDD" id="cd16693">
    <property type="entry name" value="mRING-H2-C3H3C2_WDR24"/>
    <property type="match status" value="1"/>
</dbReference>